<evidence type="ECO:0000313" key="2">
    <source>
        <dbReference type="Proteomes" id="UP000054266"/>
    </source>
</evidence>
<evidence type="ECO:0000313" key="1">
    <source>
        <dbReference type="EMBL" id="KIW68922.1"/>
    </source>
</evidence>
<dbReference type="Proteomes" id="UP000054266">
    <property type="component" value="Unassembled WGS sequence"/>
</dbReference>
<proteinExistence type="predicted"/>
<dbReference type="AlphaFoldDB" id="A0A0D2E3L1"/>
<keyword evidence="2" id="KW-1185">Reference proteome</keyword>
<name>A0A0D2E3L1_9EURO</name>
<dbReference type="HOGENOM" id="CLU_1669416_0_0_1"/>
<dbReference type="STRING" id="5601.A0A0D2E3L1"/>
<gene>
    <name evidence="1" type="ORF">PV04_04834</name>
</gene>
<organism evidence="1 2">
    <name type="scientific">Phialophora macrospora</name>
    <dbReference type="NCBI Taxonomy" id="1851006"/>
    <lineage>
        <taxon>Eukaryota</taxon>
        <taxon>Fungi</taxon>
        <taxon>Dikarya</taxon>
        <taxon>Ascomycota</taxon>
        <taxon>Pezizomycotina</taxon>
        <taxon>Eurotiomycetes</taxon>
        <taxon>Chaetothyriomycetidae</taxon>
        <taxon>Chaetothyriales</taxon>
        <taxon>Herpotrichiellaceae</taxon>
        <taxon>Phialophora</taxon>
    </lineage>
</organism>
<accession>A0A0D2E3L1</accession>
<dbReference type="EMBL" id="KN846958">
    <property type="protein sequence ID" value="KIW68922.1"/>
    <property type="molecule type" value="Genomic_DNA"/>
</dbReference>
<protein>
    <submittedName>
        <fullName evidence="1">Uncharacterized protein</fullName>
    </submittedName>
</protein>
<reference evidence="1 2" key="1">
    <citation type="submission" date="2015-01" db="EMBL/GenBank/DDBJ databases">
        <title>The Genome Sequence of Capronia semiimmersa CBS27337.</title>
        <authorList>
            <consortium name="The Broad Institute Genomics Platform"/>
            <person name="Cuomo C."/>
            <person name="de Hoog S."/>
            <person name="Gorbushina A."/>
            <person name="Stielow B."/>
            <person name="Teixiera M."/>
            <person name="Abouelleil A."/>
            <person name="Chapman S.B."/>
            <person name="Priest M."/>
            <person name="Young S.K."/>
            <person name="Wortman J."/>
            <person name="Nusbaum C."/>
            <person name="Birren B."/>
        </authorList>
    </citation>
    <scope>NUCLEOTIDE SEQUENCE [LARGE SCALE GENOMIC DNA]</scope>
    <source>
        <strain evidence="1 2">CBS 27337</strain>
    </source>
</reference>
<sequence length="144" mass="16446">MADYGDFSQVAEDYLRSLQRILEEDDDDSSLSAEHLLWTLIAAFPPKEHYPRIWKMSRLVGVAKKARPHTWVAIENALRAYLRLPESVADLEAAMSGWNRDEFLREVRRQDGADGTVTLFHRRHGGEVACSDRCQICALKPATF</sequence>